<dbReference type="PANTHER" id="PTHR42796">
    <property type="entry name" value="FUMARYLACETOACETATE HYDROLASE DOMAIN-CONTAINING PROTEIN 2A-RELATED"/>
    <property type="match status" value="1"/>
</dbReference>
<evidence type="ECO:0000256" key="2">
    <source>
        <dbReference type="ARBA" id="ARBA00022723"/>
    </source>
</evidence>
<dbReference type="GO" id="GO:0046872">
    <property type="term" value="F:metal ion binding"/>
    <property type="evidence" value="ECO:0007669"/>
    <property type="project" value="UniProtKB-KW"/>
</dbReference>
<keyword evidence="5" id="KW-1185">Reference proteome</keyword>
<dbReference type="SUPFAM" id="SSF56529">
    <property type="entry name" value="FAH"/>
    <property type="match status" value="1"/>
</dbReference>
<dbReference type="InterPro" id="IPR011234">
    <property type="entry name" value="Fumarylacetoacetase-like_C"/>
</dbReference>
<proteinExistence type="inferred from homology"/>
<dbReference type="Pfam" id="PF01557">
    <property type="entry name" value="FAA_hydrolase"/>
    <property type="match status" value="1"/>
</dbReference>
<comment type="caution">
    <text evidence="4">The sequence shown here is derived from an EMBL/GenBank/DDBJ whole genome shotgun (WGS) entry which is preliminary data.</text>
</comment>
<gene>
    <name evidence="4" type="ORF">DUE52_00065</name>
</gene>
<evidence type="ECO:0000313" key="5">
    <source>
        <dbReference type="Proteomes" id="UP000253383"/>
    </source>
</evidence>
<organism evidence="4 5">
    <name type="scientific">Larkinella punicea</name>
    <dbReference type="NCBI Taxonomy" id="2315727"/>
    <lineage>
        <taxon>Bacteria</taxon>
        <taxon>Pseudomonadati</taxon>
        <taxon>Bacteroidota</taxon>
        <taxon>Cytophagia</taxon>
        <taxon>Cytophagales</taxon>
        <taxon>Spirosomataceae</taxon>
        <taxon>Larkinella</taxon>
    </lineage>
</organism>
<sequence>MKLYRTRQGIVVEDNRTDGPSRFHRAPSDDWDYLVNQDDLFQFLQQEIPSTAASDEYRVWTETQLLPPISQQEIWASGVTYLKSRNARMEESKDAGGGDFYERVYDAERPELFFKSTAARAVGSGDAVRIRKDSVWNVPEPELTLFITSNGKIVGYTVGNDMSSRSIEGENPLYLPQAKTYDGAAAIGPCLYVPEAPISPETMIKIEIRRNGKAVFDESIAINRMKRQHTELVSFLFRETTFPQGCYLMTGTGIVPGDDFTLAVGDEVHITIEGIGTLVNTVQN</sequence>
<keyword evidence="2" id="KW-0479">Metal-binding</keyword>
<evidence type="ECO:0000313" key="4">
    <source>
        <dbReference type="EMBL" id="RCR71370.1"/>
    </source>
</evidence>
<dbReference type="GO" id="GO:0016853">
    <property type="term" value="F:isomerase activity"/>
    <property type="evidence" value="ECO:0007669"/>
    <property type="project" value="UniProtKB-KW"/>
</dbReference>
<reference evidence="4 5" key="1">
    <citation type="submission" date="2018-07" db="EMBL/GenBank/DDBJ databases">
        <title>Genome analysis of Larkinella rosea.</title>
        <authorList>
            <person name="Zhou Z."/>
            <person name="Wang G."/>
        </authorList>
    </citation>
    <scope>NUCLEOTIDE SEQUENCE [LARGE SCALE GENOMIC DNA]</scope>
    <source>
        <strain evidence="5">zzj9</strain>
    </source>
</reference>
<dbReference type="Proteomes" id="UP000253383">
    <property type="component" value="Unassembled WGS sequence"/>
</dbReference>
<feature type="domain" description="Fumarylacetoacetase-like C-terminal" evidence="3">
    <location>
        <begin position="107"/>
        <end position="283"/>
    </location>
</feature>
<dbReference type="RefSeq" id="WP_114403901.1">
    <property type="nucleotide sequence ID" value="NZ_QOWE01000001.1"/>
</dbReference>
<evidence type="ECO:0000259" key="3">
    <source>
        <dbReference type="Pfam" id="PF01557"/>
    </source>
</evidence>
<protein>
    <submittedName>
        <fullName evidence="4">2-hydroxyhepta-2,4-diene-1,7-dioate isomerase</fullName>
    </submittedName>
</protein>
<keyword evidence="4" id="KW-0413">Isomerase</keyword>
<dbReference type="EMBL" id="QOWE01000001">
    <property type="protein sequence ID" value="RCR71370.1"/>
    <property type="molecule type" value="Genomic_DNA"/>
</dbReference>
<dbReference type="AlphaFoldDB" id="A0A368JUM3"/>
<dbReference type="InterPro" id="IPR036663">
    <property type="entry name" value="Fumarylacetoacetase_C_sf"/>
</dbReference>
<dbReference type="InterPro" id="IPR051121">
    <property type="entry name" value="FAH"/>
</dbReference>
<dbReference type="OrthoDB" id="9779415at2"/>
<comment type="similarity">
    <text evidence="1">Belongs to the FAH family.</text>
</comment>
<dbReference type="GO" id="GO:0044281">
    <property type="term" value="P:small molecule metabolic process"/>
    <property type="evidence" value="ECO:0007669"/>
    <property type="project" value="UniProtKB-ARBA"/>
</dbReference>
<name>A0A368JUM3_9BACT</name>
<dbReference type="Gene3D" id="3.90.850.10">
    <property type="entry name" value="Fumarylacetoacetase-like, C-terminal domain"/>
    <property type="match status" value="1"/>
</dbReference>
<dbReference type="PANTHER" id="PTHR42796:SF7">
    <property type="entry name" value="2-DEHYDRO-3-DEOXY-D-ARABINONATE DEHYDRATASE"/>
    <property type="match status" value="1"/>
</dbReference>
<evidence type="ECO:0000256" key="1">
    <source>
        <dbReference type="ARBA" id="ARBA00010211"/>
    </source>
</evidence>
<accession>A0A368JUM3</accession>